<comment type="similarity">
    <text evidence="1 4">Belongs to the FtsZ family.</text>
</comment>
<dbReference type="GO" id="GO:0000917">
    <property type="term" value="P:division septum assembly"/>
    <property type="evidence" value="ECO:0007669"/>
    <property type="project" value="UniProtKB-KW"/>
</dbReference>
<dbReference type="InterPro" id="IPR018316">
    <property type="entry name" value="Tubulin/FtsZ_2-layer-sand-dom"/>
</dbReference>
<dbReference type="Gene3D" id="3.40.50.1440">
    <property type="entry name" value="Tubulin/FtsZ, GTPase domain"/>
    <property type="match status" value="1"/>
</dbReference>
<organism evidence="9 10">
    <name type="scientific">Candidatus Microsaccharimonas sossegonensis</name>
    <dbReference type="NCBI Taxonomy" id="2506948"/>
    <lineage>
        <taxon>Bacteria</taxon>
        <taxon>Candidatus Saccharimonadota</taxon>
        <taxon>Candidatus Saccharimonadia</taxon>
        <taxon>Candidatus Saccharimonadales</taxon>
        <taxon>Candidatus Saccharimonadaceae</taxon>
        <taxon>Candidatus Microsaccharimonas</taxon>
    </lineage>
</organism>
<dbReference type="GO" id="GO:0003924">
    <property type="term" value="F:GTPase activity"/>
    <property type="evidence" value="ECO:0007669"/>
    <property type="project" value="UniProtKB-UniRule"/>
</dbReference>
<evidence type="ECO:0000256" key="1">
    <source>
        <dbReference type="ARBA" id="ARBA00009690"/>
    </source>
</evidence>
<keyword evidence="4" id="KW-0717">Septation</keyword>
<feature type="binding site" evidence="4">
    <location>
        <position position="188"/>
    </location>
    <ligand>
        <name>GTP</name>
        <dbReference type="ChEBI" id="CHEBI:37565"/>
    </ligand>
</feature>
<dbReference type="SUPFAM" id="SSF55307">
    <property type="entry name" value="Tubulin C-terminal domain-like"/>
    <property type="match status" value="1"/>
</dbReference>
<evidence type="ECO:0000256" key="5">
    <source>
        <dbReference type="NCBIfam" id="TIGR00065"/>
    </source>
</evidence>
<comment type="function">
    <text evidence="4">Essential cell division protein that forms a contractile ring structure (Z ring) at the future cell division site. The regulation of the ring assembly controls the timing and the location of cell division. One of the functions of the FtsZ ring is to recruit other cell division proteins to the septum to produce a new cell wall between the dividing cells. Binds GTP and shows GTPase activity.</text>
</comment>
<dbReference type="Pfam" id="PF00091">
    <property type="entry name" value="Tubulin"/>
    <property type="match status" value="1"/>
</dbReference>
<comment type="subcellular location">
    <subcellularLocation>
        <location evidence="4">Cytoplasm</location>
    </subcellularLocation>
    <text evidence="4">Assembles at midcell at the inner surface of the cytoplasmic membrane.</text>
</comment>
<dbReference type="InterPro" id="IPR020805">
    <property type="entry name" value="Cell_div_FtsZ_CS"/>
</dbReference>
<comment type="caution">
    <text evidence="9">The sequence shown here is derived from an EMBL/GenBank/DDBJ whole genome shotgun (WGS) entry which is preliminary data.</text>
</comment>
<sequence>MPEVKPSDIQTFASIKVVGVGGAGGSAVNRMKDAGLSGVQFIAMNTDAQALHNSKADTKIHLGHSTTGGLGAGADPSVGEAAANESRDEIRDALTGADMVFVTIGAGGGTGSGAGYIVAEVARELGILVVGVATKPFSFEGEKRRQNADWAIAQLRRHVDTLITIPNDRLLQTIDRRTPLLETFKIADDVLRQGVQGISELITEHGLINLDFADVKAIMSNAGSALMGIGRASGDNRAAQAAQQAIESPLIEVSIDGAKGVLFNVTGGYDMSMSEIQEAAEIITSAVSPDANIIFGATLKPEIEDELIITVIATGFDSAYFQETETEQQQADTAVQSGLNDRMAEEVVSHVDMNLDHTEAAAIFNEEAGESMWNQPVEQEDESDTPAFLRRRKKRNKKTEE</sequence>
<dbReference type="NCBIfam" id="TIGR00065">
    <property type="entry name" value="ftsZ"/>
    <property type="match status" value="1"/>
</dbReference>
<evidence type="ECO:0000313" key="10">
    <source>
        <dbReference type="Proteomes" id="UP000289257"/>
    </source>
</evidence>
<dbReference type="GO" id="GO:0007017">
    <property type="term" value="P:microtubule-based process"/>
    <property type="evidence" value="ECO:0007669"/>
    <property type="project" value="InterPro"/>
</dbReference>
<reference evidence="9" key="1">
    <citation type="submission" date="2019-01" db="EMBL/GenBank/DDBJ databases">
        <title>Genomic signatures and co-occurrence patterns of the ultra-small Saccharimodia (Patescibacteria phylum) suggest a symbiotic lifestyle.</title>
        <authorList>
            <person name="Lemos L."/>
            <person name="Medeiros J."/>
            <person name="Andreote F."/>
            <person name="Fernandes G."/>
            <person name="Varani A."/>
            <person name="Oliveira G."/>
            <person name="Pylro V."/>
        </authorList>
    </citation>
    <scope>NUCLEOTIDE SEQUENCE [LARGE SCALE GENOMIC DNA]</scope>
    <source>
        <strain evidence="9">AMD02</strain>
    </source>
</reference>
<dbReference type="GO" id="GO:0005874">
    <property type="term" value="C:microtubule"/>
    <property type="evidence" value="ECO:0007669"/>
    <property type="project" value="InterPro"/>
</dbReference>
<protein>
    <recommendedName>
        <fullName evidence="4 5">Cell division protein FtsZ</fullName>
    </recommendedName>
</protein>
<dbReference type="Pfam" id="PF12327">
    <property type="entry name" value="FtsZ_C"/>
    <property type="match status" value="1"/>
</dbReference>
<comment type="caution">
    <text evidence="4">Lacks conserved residue(s) required for the propagation of feature annotation.</text>
</comment>
<dbReference type="SUPFAM" id="SSF52490">
    <property type="entry name" value="Tubulin nucleotide-binding domain-like"/>
    <property type="match status" value="1"/>
</dbReference>
<proteinExistence type="inferred from homology"/>
<dbReference type="GO" id="GO:0043093">
    <property type="term" value="P:FtsZ-dependent cytokinesis"/>
    <property type="evidence" value="ECO:0007669"/>
    <property type="project" value="UniProtKB-UniRule"/>
</dbReference>
<dbReference type="PANTHER" id="PTHR30314:SF3">
    <property type="entry name" value="MITOCHONDRIAL DIVISION PROTEIN FSZA"/>
    <property type="match status" value="1"/>
</dbReference>
<dbReference type="InterPro" id="IPR000158">
    <property type="entry name" value="Cell_div_FtsZ"/>
</dbReference>
<dbReference type="InterPro" id="IPR036525">
    <property type="entry name" value="Tubulin/FtsZ_GTPase_sf"/>
</dbReference>
<gene>
    <name evidence="4 9" type="primary">ftsZ</name>
    <name evidence="9" type="ORF">EOT05_02250</name>
</gene>
<dbReference type="Gene3D" id="3.30.1330.20">
    <property type="entry name" value="Tubulin/FtsZ, C-terminal domain"/>
    <property type="match status" value="1"/>
</dbReference>
<keyword evidence="4 9" id="KW-0132">Cell division</keyword>
<dbReference type="GO" id="GO:0051258">
    <property type="term" value="P:protein polymerization"/>
    <property type="evidence" value="ECO:0007669"/>
    <property type="project" value="UniProtKB-UniRule"/>
</dbReference>
<dbReference type="GO" id="GO:0005737">
    <property type="term" value="C:cytoplasm"/>
    <property type="evidence" value="ECO:0007669"/>
    <property type="project" value="UniProtKB-SubCell"/>
</dbReference>
<evidence type="ECO:0000256" key="2">
    <source>
        <dbReference type="ARBA" id="ARBA00022741"/>
    </source>
</evidence>
<comment type="subunit">
    <text evidence="4">Homodimer. Polymerizes to form a dynamic ring structure in a strictly GTP-dependent manner. Interacts directly with several other division proteins.</text>
</comment>
<dbReference type="GO" id="GO:0005525">
    <property type="term" value="F:GTP binding"/>
    <property type="evidence" value="ECO:0007669"/>
    <property type="project" value="UniProtKB-UniRule"/>
</dbReference>
<feature type="binding site" evidence="4">
    <location>
        <position position="144"/>
    </location>
    <ligand>
        <name>GTP</name>
        <dbReference type="ChEBI" id="CHEBI:37565"/>
    </ligand>
</feature>
<dbReference type="GO" id="GO:0032153">
    <property type="term" value="C:cell division site"/>
    <property type="evidence" value="ECO:0007669"/>
    <property type="project" value="UniProtKB-UniRule"/>
</dbReference>
<evidence type="ECO:0000313" key="9">
    <source>
        <dbReference type="EMBL" id="RWZ78548.1"/>
    </source>
</evidence>
<dbReference type="SMART" id="SM00864">
    <property type="entry name" value="Tubulin"/>
    <property type="match status" value="1"/>
</dbReference>
<feature type="compositionally biased region" description="Basic residues" evidence="6">
    <location>
        <begin position="389"/>
        <end position="401"/>
    </location>
</feature>
<dbReference type="AlphaFoldDB" id="A0A4Q0AIR1"/>
<keyword evidence="10" id="KW-1185">Reference proteome</keyword>
<dbReference type="InterPro" id="IPR037103">
    <property type="entry name" value="Tubulin/FtsZ-like_C"/>
</dbReference>
<dbReference type="PRINTS" id="PR00423">
    <property type="entry name" value="CELLDVISFTSZ"/>
</dbReference>
<dbReference type="PANTHER" id="PTHR30314">
    <property type="entry name" value="CELL DIVISION PROTEIN FTSZ-RELATED"/>
    <property type="match status" value="1"/>
</dbReference>
<keyword evidence="3 4" id="KW-0342">GTP-binding</keyword>
<dbReference type="InterPro" id="IPR008280">
    <property type="entry name" value="Tub_FtsZ_C"/>
</dbReference>
<dbReference type="PROSITE" id="PS01134">
    <property type="entry name" value="FTSZ_1"/>
    <property type="match status" value="1"/>
</dbReference>
<evidence type="ECO:0000256" key="6">
    <source>
        <dbReference type="SAM" id="MobiDB-lite"/>
    </source>
</evidence>
<dbReference type="InterPro" id="IPR024757">
    <property type="entry name" value="FtsZ_C"/>
</dbReference>
<accession>A0A4Q0AIR1</accession>
<evidence type="ECO:0000256" key="4">
    <source>
        <dbReference type="HAMAP-Rule" id="MF_00909"/>
    </source>
</evidence>
<dbReference type="FunFam" id="3.40.50.1440:FF:000001">
    <property type="entry name" value="Cell division protein FtsZ"/>
    <property type="match status" value="1"/>
</dbReference>
<feature type="binding site" evidence="4">
    <location>
        <begin position="109"/>
        <end position="111"/>
    </location>
    <ligand>
        <name>GTP</name>
        <dbReference type="ChEBI" id="CHEBI:37565"/>
    </ligand>
</feature>
<feature type="domain" description="Tubulin/FtsZ 2-layer sandwich" evidence="8">
    <location>
        <begin position="208"/>
        <end position="325"/>
    </location>
</feature>
<keyword evidence="4" id="KW-0963">Cytoplasm</keyword>
<feature type="region of interest" description="Disordered" evidence="6">
    <location>
        <begin position="367"/>
        <end position="401"/>
    </location>
</feature>
<dbReference type="InterPro" id="IPR003008">
    <property type="entry name" value="Tubulin_FtsZ_GTPase"/>
</dbReference>
<keyword evidence="2 4" id="KW-0547">Nucleotide-binding</keyword>
<dbReference type="InterPro" id="IPR017975">
    <property type="entry name" value="Tubulin_CS"/>
</dbReference>
<feature type="binding site" evidence="4">
    <location>
        <position position="140"/>
    </location>
    <ligand>
        <name>GTP</name>
        <dbReference type="ChEBI" id="CHEBI:37565"/>
    </ligand>
</feature>
<dbReference type="Proteomes" id="UP000289257">
    <property type="component" value="Unassembled WGS sequence"/>
</dbReference>
<dbReference type="InterPro" id="IPR045061">
    <property type="entry name" value="FtsZ/CetZ"/>
</dbReference>
<name>A0A4Q0AIR1_9BACT</name>
<dbReference type="HAMAP" id="MF_00909">
    <property type="entry name" value="FtsZ"/>
    <property type="match status" value="1"/>
</dbReference>
<evidence type="ECO:0000256" key="3">
    <source>
        <dbReference type="ARBA" id="ARBA00023134"/>
    </source>
</evidence>
<dbReference type="PROSITE" id="PS00227">
    <property type="entry name" value="TUBULIN"/>
    <property type="match status" value="1"/>
</dbReference>
<dbReference type="CDD" id="cd02201">
    <property type="entry name" value="FtsZ_type1"/>
    <property type="match status" value="1"/>
</dbReference>
<dbReference type="EMBL" id="SCKX01000001">
    <property type="protein sequence ID" value="RWZ78548.1"/>
    <property type="molecule type" value="Genomic_DNA"/>
</dbReference>
<dbReference type="SMART" id="SM00865">
    <property type="entry name" value="Tubulin_C"/>
    <property type="match status" value="1"/>
</dbReference>
<evidence type="ECO:0000259" key="8">
    <source>
        <dbReference type="SMART" id="SM00865"/>
    </source>
</evidence>
<evidence type="ECO:0000259" key="7">
    <source>
        <dbReference type="SMART" id="SM00864"/>
    </source>
</evidence>
<feature type="domain" description="Tubulin/FtsZ GTPase" evidence="7">
    <location>
        <begin position="14"/>
        <end position="206"/>
    </location>
</feature>
<keyword evidence="4" id="KW-0131">Cell cycle</keyword>